<dbReference type="EMBL" id="SSTE01011134">
    <property type="protein sequence ID" value="KAA0051832.1"/>
    <property type="molecule type" value="Genomic_DNA"/>
</dbReference>
<reference evidence="4 5" key="1">
    <citation type="submission" date="2019-08" db="EMBL/GenBank/DDBJ databases">
        <title>Draft genome sequences of two oriental melons (Cucumis melo L. var makuwa).</title>
        <authorList>
            <person name="Kwon S.-Y."/>
        </authorList>
    </citation>
    <scope>NUCLEOTIDE SEQUENCE [LARGE SCALE GENOMIC DNA]</scope>
    <source>
        <strain evidence="5">cv. Chang Bougi</strain>
        <strain evidence="4">cv. SW 3</strain>
        <tissue evidence="2">Leaf</tissue>
    </source>
</reference>
<evidence type="ECO:0000313" key="5">
    <source>
        <dbReference type="Proteomes" id="UP000321947"/>
    </source>
</evidence>
<dbReference type="OrthoDB" id="10642306at2759"/>
<feature type="region of interest" description="Disordered" evidence="1">
    <location>
        <begin position="97"/>
        <end position="132"/>
    </location>
</feature>
<evidence type="ECO:0000256" key="1">
    <source>
        <dbReference type="SAM" id="MobiDB-lite"/>
    </source>
</evidence>
<comment type="caution">
    <text evidence="2">The sequence shown here is derived from an EMBL/GenBank/DDBJ whole genome shotgun (WGS) entry which is preliminary data.</text>
</comment>
<protein>
    <submittedName>
        <fullName evidence="2">NBS-LRR type resistance protein</fullName>
    </submittedName>
</protein>
<name>A0A5A7U7U5_CUCMM</name>
<evidence type="ECO:0000313" key="2">
    <source>
        <dbReference type="EMBL" id="KAA0051832.1"/>
    </source>
</evidence>
<dbReference type="AlphaFoldDB" id="A0A5A7U7U5"/>
<dbReference type="Proteomes" id="UP000321947">
    <property type="component" value="Unassembled WGS sequence"/>
</dbReference>
<proteinExistence type="predicted"/>
<dbReference type="EMBL" id="SSTD01005662">
    <property type="protein sequence ID" value="TYK21413.1"/>
    <property type="molecule type" value="Genomic_DNA"/>
</dbReference>
<gene>
    <name evidence="3" type="ORF">E5676_scaffold609G00630</name>
    <name evidence="2" type="ORF">E6C27_scaffold60G002570</name>
</gene>
<evidence type="ECO:0000313" key="3">
    <source>
        <dbReference type="EMBL" id="TYK21413.1"/>
    </source>
</evidence>
<evidence type="ECO:0000313" key="4">
    <source>
        <dbReference type="Proteomes" id="UP000321393"/>
    </source>
</evidence>
<organism evidence="2 4">
    <name type="scientific">Cucumis melo var. makuwa</name>
    <name type="common">Oriental melon</name>
    <dbReference type="NCBI Taxonomy" id="1194695"/>
    <lineage>
        <taxon>Eukaryota</taxon>
        <taxon>Viridiplantae</taxon>
        <taxon>Streptophyta</taxon>
        <taxon>Embryophyta</taxon>
        <taxon>Tracheophyta</taxon>
        <taxon>Spermatophyta</taxon>
        <taxon>Magnoliopsida</taxon>
        <taxon>eudicotyledons</taxon>
        <taxon>Gunneridae</taxon>
        <taxon>Pentapetalae</taxon>
        <taxon>rosids</taxon>
        <taxon>fabids</taxon>
        <taxon>Cucurbitales</taxon>
        <taxon>Cucurbitaceae</taxon>
        <taxon>Benincaseae</taxon>
        <taxon>Cucumis</taxon>
    </lineage>
</organism>
<feature type="compositionally biased region" description="Basic and acidic residues" evidence="1">
    <location>
        <begin position="102"/>
        <end position="118"/>
    </location>
</feature>
<accession>A0A5A7U7U5</accession>
<sequence>MAFTYPSCPSPVCLSRDPVGYTCQSTGPVGSTYQSSNPVGSTYQSSAPEGYTYQSSASERYTTWGDPVGHRVCRDDPVLGSAWIRRLARAYLEEDVTAGSSMEDHGAATSGDDKRSQGEVDEEETATACGSSWRDEERRRFLRRSERSTTDVAWLASTDGGDRGCWSTKKEKSMEVVAVGEARRRKRRWGEGRLLHEKIL</sequence>
<dbReference type="Proteomes" id="UP000321393">
    <property type="component" value="Unassembled WGS sequence"/>
</dbReference>